<keyword evidence="1" id="KW-0175">Coiled coil</keyword>
<gene>
    <name evidence="3" type="ORF">LCGC14_0750460</name>
</gene>
<dbReference type="Gene3D" id="3.30.1050.10">
    <property type="entry name" value="SCP2 sterol-binding domain"/>
    <property type="match status" value="1"/>
</dbReference>
<dbReference type="AlphaFoldDB" id="A0A0F9Q459"/>
<feature type="coiled-coil region" evidence="1">
    <location>
        <begin position="33"/>
        <end position="60"/>
    </location>
</feature>
<evidence type="ECO:0000313" key="3">
    <source>
        <dbReference type="EMBL" id="KKN38745.1"/>
    </source>
</evidence>
<name>A0A0F9Q459_9ZZZZ</name>
<evidence type="ECO:0000256" key="1">
    <source>
        <dbReference type="SAM" id="Coils"/>
    </source>
</evidence>
<dbReference type="InterPro" id="IPR036527">
    <property type="entry name" value="SCP2_sterol-bd_dom_sf"/>
</dbReference>
<reference evidence="3" key="1">
    <citation type="journal article" date="2015" name="Nature">
        <title>Complex archaea that bridge the gap between prokaryotes and eukaryotes.</title>
        <authorList>
            <person name="Spang A."/>
            <person name="Saw J.H."/>
            <person name="Jorgensen S.L."/>
            <person name="Zaremba-Niedzwiedzka K."/>
            <person name="Martijn J."/>
            <person name="Lind A.E."/>
            <person name="van Eijk R."/>
            <person name="Schleper C."/>
            <person name="Guy L."/>
            <person name="Ettema T.J."/>
        </authorList>
    </citation>
    <scope>NUCLEOTIDE SEQUENCE</scope>
</reference>
<dbReference type="SUPFAM" id="SSF55718">
    <property type="entry name" value="SCP-like"/>
    <property type="match status" value="1"/>
</dbReference>
<accession>A0A0F9Q459</accession>
<dbReference type="InterPro" id="IPR003033">
    <property type="entry name" value="SCP2_sterol-bd_dom"/>
</dbReference>
<comment type="caution">
    <text evidence="3">The sequence shown here is derived from an EMBL/GenBank/DDBJ whole genome shotgun (WGS) entry which is preliminary data.</text>
</comment>
<proteinExistence type="predicted"/>
<dbReference type="EMBL" id="LAZR01001806">
    <property type="protein sequence ID" value="KKN38745.1"/>
    <property type="molecule type" value="Genomic_DNA"/>
</dbReference>
<protein>
    <recommendedName>
        <fullName evidence="2">SCP2 domain-containing protein</fullName>
    </recommendedName>
</protein>
<feature type="domain" description="SCP2" evidence="2">
    <location>
        <begin position="37"/>
        <end position="130"/>
    </location>
</feature>
<dbReference type="Pfam" id="PF02036">
    <property type="entry name" value="SCP2"/>
    <property type="match status" value="1"/>
</dbReference>
<organism evidence="3">
    <name type="scientific">marine sediment metagenome</name>
    <dbReference type="NCBI Taxonomy" id="412755"/>
    <lineage>
        <taxon>unclassified sequences</taxon>
        <taxon>metagenomes</taxon>
        <taxon>ecological metagenomes</taxon>
    </lineage>
</organism>
<evidence type="ECO:0000259" key="2">
    <source>
        <dbReference type="Pfam" id="PF02036"/>
    </source>
</evidence>
<sequence>MVDESLLKDIKTAQDKGASAAAPEDMMRVFKFIKQVSVENEDLKEELEDMDIAIQMVINDVDKKYWLTVKDGTLDFGEGDVENPSFTMSSTLEVGAGIMMGEVDATSAYMAGDITVEGNLQDAMAFQEIIELALEAYEDLVEDL</sequence>